<feature type="signal peptide" evidence="1">
    <location>
        <begin position="1"/>
        <end position="20"/>
    </location>
</feature>
<feature type="chain" id="PRO_5019570460" evidence="1">
    <location>
        <begin position="21"/>
        <end position="325"/>
    </location>
</feature>
<dbReference type="NCBIfam" id="TIGR04183">
    <property type="entry name" value="Por_Secre_tail"/>
    <property type="match status" value="1"/>
</dbReference>
<comment type="caution">
    <text evidence="2">The sequence shown here is derived from an EMBL/GenBank/DDBJ whole genome shotgun (WGS) entry which is preliminary data.</text>
</comment>
<dbReference type="Proteomes" id="UP000284379">
    <property type="component" value="Unassembled WGS sequence"/>
</dbReference>
<dbReference type="RefSeq" id="WP_002561138.1">
    <property type="nucleotide sequence ID" value="NZ_CABJFV010000001.1"/>
</dbReference>
<name>A0A413VYD8_9BACE</name>
<proteinExistence type="predicted"/>
<accession>A0A413VYD8</accession>
<sequence length="325" mass="34031">MRRNVLLSAVALMMAANVFAQEDVTPASFKFKDLPVGPVQMYWGTGANPSVAELNVAGSIVAGVAPANITTEEAISSGLSIVDSEFGHLLLLKGKDAPTSVAGPASTGNLSMGWFNLAFVGPASAEGGNNYRVTFQMKLASSLAVGAKKINLELVSGGGNNKLLGSKNEVLYTGDTGWWQCQVGAVTGTTDPFRARVGFEGQMMGQSALYLYEITFVKNPEGDFVNTEGTSNADGSMHGMDKPNGAEGGGSVGIGSMEDANAPFVAWDRHSIYVNNANNGEEVYIYNLVGQLVYSAEATPGFMEIPMTSGAYIVKVGTKSTKVVL</sequence>
<evidence type="ECO:0000256" key="1">
    <source>
        <dbReference type="SAM" id="SignalP"/>
    </source>
</evidence>
<dbReference type="InterPro" id="IPR026444">
    <property type="entry name" value="Secre_tail"/>
</dbReference>
<keyword evidence="1" id="KW-0732">Signal</keyword>
<organism evidence="2 3">
    <name type="scientific">Bacteroides nordii</name>
    <dbReference type="NCBI Taxonomy" id="291645"/>
    <lineage>
        <taxon>Bacteria</taxon>
        <taxon>Pseudomonadati</taxon>
        <taxon>Bacteroidota</taxon>
        <taxon>Bacteroidia</taxon>
        <taxon>Bacteroidales</taxon>
        <taxon>Bacteroidaceae</taxon>
        <taxon>Bacteroides</taxon>
    </lineage>
</organism>
<dbReference type="AlphaFoldDB" id="A0A413VYD8"/>
<protein>
    <submittedName>
        <fullName evidence="2">T9SS C-terminal target domain-containing protein</fullName>
    </submittedName>
</protein>
<reference evidence="2 3" key="1">
    <citation type="submission" date="2018-08" db="EMBL/GenBank/DDBJ databases">
        <title>A genome reference for cultivated species of the human gut microbiota.</title>
        <authorList>
            <person name="Zou Y."/>
            <person name="Xue W."/>
            <person name="Luo G."/>
        </authorList>
    </citation>
    <scope>NUCLEOTIDE SEQUENCE [LARGE SCALE GENOMIC DNA]</scope>
    <source>
        <strain evidence="2 3">AM40-30BH</strain>
    </source>
</reference>
<evidence type="ECO:0000313" key="2">
    <source>
        <dbReference type="EMBL" id="RHB38571.1"/>
    </source>
</evidence>
<dbReference type="EMBL" id="QSGO01000001">
    <property type="protein sequence ID" value="RHB38571.1"/>
    <property type="molecule type" value="Genomic_DNA"/>
</dbReference>
<gene>
    <name evidence="2" type="ORF">DW888_01840</name>
</gene>
<dbReference type="GeneID" id="69503028"/>
<evidence type="ECO:0000313" key="3">
    <source>
        <dbReference type="Proteomes" id="UP000284379"/>
    </source>
</evidence>